<sequence length="719" mass="81902">MPVYIRKGPQEIPAYEEQDWIKDEEGDFFLKDPDQSVDSLPQPFRMINKLVNLLFDRAWEIIEEREATETITMLKFKPLVYLPSQKFQLSSVPNCLAICKGYVFVGSSNGIRVFNTFLNYSRVCSWDSGQVEIMNIWATEIGNEILIATLDEMGIVRLFYFYRDSLFLIKAINEVEDISKQTTCLNLQISPAGNFLAMLLQGAGDVWVDVYRLNKESWLKEMEAPHSSNLSRKKVSHLHLKSNESTDLSDLENSLLKTDVKLSGPIPLMKLKPPKPVTGTPFKSPLEAFQKLEDVSGLGSGQNHMIKESQLDQQTAIFEVLFRKYQNVECPEENSSVAEFHFLFPGHILMLPPETNVLSASPSGLNIAHFSQLALKSGCGSYTKGVACALGIYWSGNHNFFLYSLNRPPRDKEREKEREREREKEKEKIDFDPKPDGVWPTAAPITNSVISACTSYLLLACEDGVITLWDRAQGFLLAVVSLPEGCICKSLHFVKISETLKECQFPPTTADSKFQFLVLCTDGSLHLVKVERCKEPSIRVVVERPVKHPNETICAVAPISFIPCLVLLFIWDGSVYLMDVEKEQIICELGPSPSYRLGNPWQPVFALSSESQRVLIRGDKKDTPKYQKDNHCIFIFKLDSYQLIKTSYSRKISFSESESSQPSQPETSDSTQQLLLNKRCENFLQNRLKNSGSFRDYRPDYLLQLRKSSWLLERDNRKK</sequence>
<dbReference type="InterPro" id="IPR011047">
    <property type="entry name" value="Quinoprotein_ADH-like_sf"/>
</dbReference>
<dbReference type="STRING" id="9305.ENSSHAP00000016086"/>
<dbReference type="InterPro" id="IPR006885">
    <property type="entry name" value="NADH_UbQ_FeS_4_mit-like"/>
</dbReference>
<organism evidence="2 3">
    <name type="scientific">Sarcophilus harrisii</name>
    <name type="common">Tasmanian devil</name>
    <name type="synonym">Sarcophilus laniarius</name>
    <dbReference type="NCBI Taxonomy" id="9305"/>
    <lineage>
        <taxon>Eukaryota</taxon>
        <taxon>Metazoa</taxon>
        <taxon>Chordata</taxon>
        <taxon>Craniata</taxon>
        <taxon>Vertebrata</taxon>
        <taxon>Euteleostomi</taxon>
        <taxon>Mammalia</taxon>
        <taxon>Metatheria</taxon>
        <taxon>Dasyuromorphia</taxon>
        <taxon>Dasyuridae</taxon>
        <taxon>Sarcophilus</taxon>
    </lineage>
</organism>
<dbReference type="Pfam" id="PF21030">
    <property type="entry name" value="WDR93"/>
    <property type="match status" value="3"/>
</dbReference>
<feature type="region of interest" description="Disordered" evidence="1">
    <location>
        <begin position="411"/>
        <end position="433"/>
    </location>
</feature>
<dbReference type="InterPro" id="IPR015943">
    <property type="entry name" value="WD40/YVTN_repeat-like_dom_sf"/>
</dbReference>
<accession>G3WKY1</accession>
<gene>
    <name evidence="2" type="primary">WDR93</name>
</gene>
<dbReference type="SUPFAM" id="SSF50998">
    <property type="entry name" value="Quinoprotein alcohol dehydrogenase-like"/>
    <property type="match status" value="1"/>
</dbReference>
<dbReference type="InParanoid" id="G3WKY1"/>
<dbReference type="PANTHER" id="PTHR12219">
    <property type="entry name" value="NADH-UBIQUINONE OXIDOREDUCTASE"/>
    <property type="match status" value="1"/>
</dbReference>
<evidence type="ECO:0000256" key="1">
    <source>
        <dbReference type="SAM" id="MobiDB-lite"/>
    </source>
</evidence>
<dbReference type="HOGENOM" id="CLU_1140164_0_0_1"/>
<dbReference type="PANTHER" id="PTHR12219:SF17">
    <property type="entry name" value="WD REPEAT-CONTAINING PROTEIN 93"/>
    <property type="match status" value="1"/>
</dbReference>
<dbReference type="AlphaFoldDB" id="G3WKY1"/>
<reference evidence="2" key="3">
    <citation type="submission" date="2025-09" db="UniProtKB">
        <authorList>
            <consortium name="Ensembl"/>
        </authorList>
    </citation>
    <scope>IDENTIFICATION</scope>
</reference>
<reference evidence="2" key="2">
    <citation type="submission" date="2025-08" db="UniProtKB">
        <authorList>
            <consortium name="Ensembl"/>
        </authorList>
    </citation>
    <scope>IDENTIFICATION</scope>
</reference>
<dbReference type="Gene3D" id="2.130.10.10">
    <property type="entry name" value="YVTN repeat-like/Quinoprotein amine dehydrogenase"/>
    <property type="match status" value="1"/>
</dbReference>
<evidence type="ECO:0000313" key="2">
    <source>
        <dbReference type="Ensembl" id="ENSSHAP00000016086.2"/>
    </source>
</evidence>
<dbReference type="InterPro" id="IPR049547">
    <property type="entry name" value="WDR93_beta-prop"/>
</dbReference>
<protein>
    <recommendedName>
        <fullName evidence="4">WD repeat domain 93</fullName>
    </recommendedName>
</protein>
<dbReference type="Ensembl" id="ENSSHAT00000016219.2">
    <property type="protein sequence ID" value="ENSSHAP00000016086.2"/>
    <property type="gene ID" value="ENSSHAG00000013698.2"/>
</dbReference>
<dbReference type="FunCoup" id="G3WKY1">
    <property type="interactions" value="18"/>
</dbReference>
<evidence type="ECO:0000313" key="3">
    <source>
        <dbReference type="Proteomes" id="UP000007648"/>
    </source>
</evidence>
<dbReference type="GeneTree" id="ENSGT00390000009995"/>
<name>G3WKY1_SARHA</name>
<reference evidence="2 3" key="1">
    <citation type="journal article" date="2011" name="Proc. Natl. Acad. Sci. U.S.A.">
        <title>Genetic diversity and population structure of the endangered marsupial Sarcophilus harrisii (Tasmanian devil).</title>
        <authorList>
            <person name="Miller W."/>
            <person name="Hayes V.M."/>
            <person name="Ratan A."/>
            <person name="Petersen D.C."/>
            <person name="Wittekindt N.E."/>
            <person name="Miller J."/>
            <person name="Walenz B."/>
            <person name="Knight J."/>
            <person name="Qi J."/>
            <person name="Zhao F."/>
            <person name="Wang Q."/>
            <person name="Bedoya-Reina O.C."/>
            <person name="Katiyar N."/>
            <person name="Tomsho L.P."/>
            <person name="Kasson L.M."/>
            <person name="Hardie R.A."/>
            <person name="Woodbridge P."/>
            <person name="Tindall E.A."/>
            <person name="Bertelsen M.F."/>
            <person name="Dixon D."/>
            <person name="Pyecroft S."/>
            <person name="Helgen K.M."/>
            <person name="Lesk A.M."/>
            <person name="Pringle T.H."/>
            <person name="Patterson N."/>
            <person name="Zhang Y."/>
            <person name="Kreiss A."/>
            <person name="Woods G.M."/>
            <person name="Jones M.E."/>
            <person name="Schuster S.C."/>
        </authorList>
    </citation>
    <scope>NUCLEOTIDE SEQUENCE [LARGE SCALE GENOMIC DNA]</scope>
</reference>
<dbReference type="GO" id="GO:0022900">
    <property type="term" value="P:electron transport chain"/>
    <property type="evidence" value="ECO:0007669"/>
    <property type="project" value="InterPro"/>
</dbReference>
<evidence type="ECO:0008006" key="4">
    <source>
        <dbReference type="Google" id="ProtNLM"/>
    </source>
</evidence>
<dbReference type="SUPFAM" id="SSF50978">
    <property type="entry name" value="WD40 repeat-like"/>
    <property type="match status" value="1"/>
</dbReference>
<keyword evidence="3" id="KW-1185">Reference proteome</keyword>
<dbReference type="eggNOG" id="ENOG502QW2J">
    <property type="taxonomic scope" value="Eukaryota"/>
</dbReference>
<dbReference type="InterPro" id="IPR036322">
    <property type="entry name" value="WD40_repeat_dom_sf"/>
</dbReference>
<dbReference type="Proteomes" id="UP000007648">
    <property type="component" value="Unassembled WGS sequence"/>
</dbReference>
<proteinExistence type="predicted"/>